<dbReference type="Proteomes" id="UP000198883">
    <property type="component" value="Unassembled WGS sequence"/>
</dbReference>
<proteinExistence type="predicted"/>
<evidence type="ECO:0000256" key="1">
    <source>
        <dbReference type="SAM" id="MobiDB-lite"/>
    </source>
</evidence>
<gene>
    <name evidence="3" type="ORF">SAMN05444853_1331</name>
</gene>
<dbReference type="EMBL" id="FOBN01000033">
    <property type="protein sequence ID" value="SEM63358.1"/>
    <property type="molecule type" value="Genomic_DNA"/>
</dbReference>
<feature type="non-terminal residue" evidence="3">
    <location>
        <position position="1"/>
    </location>
</feature>
<accession>A0A1H8A0I5</accession>
<dbReference type="Pfam" id="PF20356">
    <property type="entry name" value="DUF6651"/>
    <property type="match status" value="1"/>
</dbReference>
<evidence type="ECO:0000259" key="2">
    <source>
        <dbReference type="Pfam" id="PF20356"/>
    </source>
</evidence>
<feature type="region of interest" description="Disordered" evidence="1">
    <location>
        <begin position="58"/>
        <end position="91"/>
    </location>
</feature>
<dbReference type="RefSeq" id="WP_369678095.1">
    <property type="nucleotide sequence ID" value="NZ_FOBN01000033.1"/>
</dbReference>
<sequence>AQAFFGRHFQIKDGKVVATDGQGNELYSRKPETAGSLADFEESLAILVDSYPNKDSILKSSGMSGAGANPSVGGNGGSQTNLKRSKMSAEEKHKFVEENGHEAFLKLDK</sequence>
<organism evidence="3 4">
    <name type="scientific">Phocoenobacter skyensis</name>
    <dbReference type="NCBI Taxonomy" id="97481"/>
    <lineage>
        <taxon>Bacteria</taxon>
        <taxon>Pseudomonadati</taxon>
        <taxon>Pseudomonadota</taxon>
        <taxon>Gammaproteobacteria</taxon>
        <taxon>Pasteurellales</taxon>
        <taxon>Pasteurellaceae</taxon>
        <taxon>Phocoenobacter</taxon>
    </lineage>
</organism>
<dbReference type="InterPro" id="IPR046593">
    <property type="entry name" value="DUF6651"/>
</dbReference>
<dbReference type="STRING" id="97481.SAMN05444853_1331"/>
<evidence type="ECO:0000313" key="3">
    <source>
        <dbReference type="EMBL" id="SEM63358.1"/>
    </source>
</evidence>
<dbReference type="AlphaFoldDB" id="A0A1H8A0I5"/>
<protein>
    <recommendedName>
        <fullName evidence="2">DUF6651 domain-containing protein</fullName>
    </recommendedName>
</protein>
<name>A0A1H8A0I5_9PAST</name>
<evidence type="ECO:0000313" key="4">
    <source>
        <dbReference type="Proteomes" id="UP000198883"/>
    </source>
</evidence>
<reference evidence="4" key="1">
    <citation type="submission" date="2016-10" db="EMBL/GenBank/DDBJ databases">
        <authorList>
            <person name="Varghese N."/>
            <person name="Submissions S."/>
        </authorList>
    </citation>
    <scope>NUCLEOTIDE SEQUENCE [LARGE SCALE GENOMIC DNA]</scope>
    <source>
        <strain evidence="4">DSM 24204</strain>
    </source>
</reference>
<feature type="domain" description="DUF6651" evidence="2">
    <location>
        <begin position="2"/>
        <end position="71"/>
    </location>
</feature>